<feature type="binding site" evidence="2">
    <location>
        <position position="83"/>
    </location>
    <ligand>
        <name>substrate</name>
    </ligand>
</feature>
<evidence type="ECO:0000256" key="2">
    <source>
        <dbReference type="PIRSR" id="PIRSR017388-2"/>
    </source>
</evidence>
<accession>A0A226QM97</accession>
<evidence type="ECO:0000313" key="5">
    <source>
        <dbReference type="Proteomes" id="UP000198394"/>
    </source>
</evidence>
<dbReference type="EMBL" id="NDYL01000001">
    <property type="protein sequence ID" value="OXB93663.1"/>
    <property type="molecule type" value="Genomic_DNA"/>
</dbReference>
<reference evidence="4 5" key="1">
    <citation type="submission" date="2017-04" db="EMBL/GenBank/DDBJ databases">
        <title>The genome sequence of Parageobacillus galactosidasius DSM 18751.</title>
        <authorList>
            <person name="Ramaloko W.T."/>
            <person name="Koen N."/>
            <person name="Polliack S."/>
            <person name="Aliyu H."/>
            <person name="Lebre P."/>
            <person name="Mohr T."/>
            <person name="Oswald F."/>
            <person name="Zwick M."/>
            <person name="Neumann A."/>
            <person name="Syldatk C."/>
            <person name="Cowan D."/>
            <person name="De Maayer P."/>
        </authorList>
    </citation>
    <scope>NUCLEOTIDE SEQUENCE [LARGE SCALE GENOMIC DNA]</scope>
    <source>
        <strain evidence="4 5">DSM 18751</strain>
    </source>
</reference>
<dbReference type="InterPro" id="IPR022742">
    <property type="entry name" value="Hydrolase_4"/>
</dbReference>
<evidence type="ECO:0000256" key="1">
    <source>
        <dbReference type="PIRSR" id="PIRSR017388-1"/>
    </source>
</evidence>
<dbReference type="Pfam" id="PF12146">
    <property type="entry name" value="Hydrolase_4"/>
    <property type="match status" value="1"/>
</dbReference>
<organism evidence="4 5">
    <name type="scientific">Parageobacillus galactosidasius</name>
    <dbReference type="NCBI Taxonomy" id="883812"/>
    <lineage>
        <taxon>Bacteria</taxon>
        <taxon>Bacillati</taxon>
        <taxon>Bacillota</taxon>
        <taxon>Bacilli</taxon>
        <taxon>Bacillales</taxon>
        <taxon>Anoxybacillaceae</taxon>
        <taxon>Parageobacillus</taxon>
    </lineage>
</organism>
<comment type="caution">
    <text evidence="4">The sequence shown here is derived from an EMBL/GenBank/DDBJ whole genome shotgun (WGS) entry which is preliminary data.</text>
</comment>
<dbReference type="Proteomes" id="UP000198394">
    <property type="component" value="Unassembled WGS sequence"/>
</dbReference>
<evidence type="ECO:0000313" key="4">
    <source>
        <dbReference type="EMBL" id="OXB93663.1"/>
    </source>
</evidence>
<evidence type="ECO:0000259" key="3">
    <source>
        <dbReference type="Pfam" id="PF12146"/>
    </source>
</evidence>
<keyword evidence="5" id="KW-1185">Reference proteome</keyword>
<name>A0A226QM97_9BACL</name>
<feature type="active site" description="Nucleophile" evidence="1">
    <location>
        <position position="82"/>
    </location>
</feature>
<dbReference type="InterPro" id="IPR051044">
    <property type="entry name" value="MAG_DAG_Lipase"/>
</dbReference>
<dbReference type="SUPFAM" id="SSF53474">
    <property type="entry name" value="alpha/beta-Hydrolases"/>
    <property type="match status" value="1"/>
</dbReference>
<dbReference type="Gene3D" id="3.40.50.1820">
    <property type="entry name" value="alpha/beta hydrolase"/>
    <property type="match status" value="1"/>
</dbReference>
<feature type="active site" description="Charge relay system" evidence="1">
    <location>
        <position position="211"/>
    </location>
</feature>
<gene>
    <name evidence="4" type="ORF">B9L23_01435</name>
</gene>
<dbReference type="PANTHER" id="PTHR11614">
    <property type="entry name" value="PHOSPHOLIPASE-RELATED"/>
    <property type="match status" value="1"/>
</dbReference>
<protein>
    <submittedName>
        <fullName evidence="4">Carboxylesterase</fullName>
    </submittedName>
</protein>
<dbReference type="PIRSF" id="PIRSF017388">
    <property type="entry name" value="Esterase_lipase"/>
    <property type="match status" value="1"/>
</dbReference>
<feature type="active site" description="Charge relay system" evidence="1">
    <location>
        <position position="181"/>
    </location>
</feature>
<dbReference type="InterPro" id="IPR012354">
    <property type="entry name" value="Esterase_lipase"/>
</dbReference>
<dbReference type="AlphaFoldDB" id="A0A226QM97"/>
<dbReference type="GO" id="GO:0052689">
    <property type="term" value="F:carboxylic ester hydrolase activity"/>
    <property type="evidence" value="ECO:0007669"/>
    <property type="project" value="InterPro"/>
</dbReference>
<dbReference type="InterPro" id="IPR029058">
    <property type="entry name" value="AB_hydrolase_fold"/>
</dbReference>
<proteinExistence type="predicted"/>
<feature type="binding site" evidence="2">
    <location>
        <position position="14"/>
    </location>
    <ligand>
        <name>substrate</name>
    </ligand>
</feature>
<sequence>MVMMMIGCLCIHGFTGSPDEVAPLAEYLQKRTDWVIKTPTLPGHGKRLQLKGITYDQWFQAAERELQALMEICETVYVIGFSMGGVIAVYLAEKYKIDKLVLLSAAFYYVNPRQLIKDIHEIVRDGWRRRLRENPLFIRYKNKILATPLTAILEFRKLVNEVRPRLPNVHIPALIVQGEKDGIVPVKSAHYLYNKIGSSQKKLLLLRESYHHVCHGPDRYLLFCEVEKFLRENKLENGIY</sequence>
<feature type="domain" description="Serine aminopeptidase S33" evidence="3">
    <location>
        <begin position="9"/>
        <end position="215"/>
    </location>
</feature>